<dbReference type="FunFam" id="3.30.565.10:FF:000005">
    <property type="entry name" value="Heat shock protein 90"/>
    <property type="match status" value="1"/>
</dbReference>
<feature type="compositionally biased region" description="Acidic residues" evidence="5">
    <location>
        <begin position="235"/>
        <end position="249"/>
    </location>
</feature>
<dbReference type="AlphaFoldDB" id="A0A9K3GGD0"/>
<dbReference type="InterPro" id="IPR020575">
    <property type="entry name" value="Hsp90_N"/>
</dbReference>
<evidence type="ECO:0000256" key="1">
    <source>
        <dbReference type="ARBA" id="ARBA00008239"/>
    </source>
</evidence>
<dbReference type="CDD" id="cd16927">
    <property type="entry name" value="HATPase_Hsp90-like"/>
    <property type="match status" value="1"/>
</dbReference>
<dbReference type="GO" id="GO:0051082">
    <property type="term" value="F:unfolded protein binding"/>
    <property type="evidence" value="ECO:0007669"/>
    <property type="project" value="InterPro"/>
</dbReference>
<gene>
    <name evidence="6" type="ORF">KIPB_002955</name>
</gene>
<feature type="compositionally biased region" description="Acidic residues" evidence="5">
    <location>
        <begin position="214"/>
        <end position="228"/>
    </location>
</feature>
<keyword evidence="4" id="KW-0143">Chaperone</keyword>
<dbReference type="SUPFAM" id="SSF50978">
    <property type="entry name" value="WD40 repeat-like"/>
    <property type="match status" value="1"/>
</dbReference>
<keyword evidence="2" id="KW-0547">Nucleotide-binding</keyword>
<dbReference type="Gene3D" id="2.130.10.10">
    <property type="entry name" value="YVTN repeat-like/Quinoprotein amine dehydrogenase"/>
    <property type="match status" value="1"/>
</dbReference>
<dbReference type="InterPro" id="IPR036890">
    <property type="entry name" value="HATPase_C_sf"/>
</dbReference>
<dbReference type="FunFam" id="3.30.230.80:FF:000001">
    <property type="entry name" value="Heat shock protein 90 alpha"/>
    <property type="match status" value="1"/>
</dbReference>
<proteinExistence type="inferred from homology"/>
<dbReference type="InterPro" id="IPR020568">
    <property type="entry name" value="Ribosomal_Su5_D2-typ_SF"/>
</dbReference>
<evidence type="ECO:0000313" key="6">
    <source>
        <dbReference type="EMBL" id="GIQ81913.1"/>
    </source>
</evidence>
<dbReference type="PRINTS" id="PR00775">
    <property type="entry name" value="HEATSHOCK90"/>
</dbReference>
<comment type="caution">
    <text evidence="6">The sequence shown here is derived from an EMBL/GenBank/DDBJ whole genome shotgun (WGS) entry which is preliminary data.</text>
</comment>
<dbReference type="InterPro" id="IPR001404">
    <property type="entry name" value="Hsp90_fam"/>
</dbReference>
<organism evidence="6 7">
    <name type="scientific">Kipferlia bialata</name>
    <dbReference type="NCBI Taxonomy" id="797122"/>
    <lineage>
        <taxon>Eukaryota</taxon>
        <taxon>Metamonada</taxon>
        <taxon>Carpediemonas-like organisms</taxon>
        <taxon>Kipferlia</taxon>
    </lineage>
</organism>
<evidence type="ECO:0000256" key="3">
    <source>
        <dbReference type="ARBA" id="ARBA00022840"/>
    </source>
</evidence>
<dbReference type="EMBL" id="BDIP01000532">
    <property type="protein sequence ID" value="GIQ81913.1"/>
    <property type="molecule type" value="Genomic_DNA"/>
</dbReference>
<dbReference type="Gene3D" id="3.30.565.10">
    <property type="entry name" value="Histidine kinase-like ATPase, C-terminal domain"/>
    <property type="match status" value="1"/>
</dbReference>
<dbReference type="Pfam" id="PF00183">
    <property type="entry name" value="HSP90"/>
    <property type="match status" value="1"/>
</dbReference>
<dbReference type="SUPFAM" id="SSF54211">
    <property type="entry name" value="Ribosomal protein S5 domain 2-like"/>
    <property type="match status" value="1"/>
</dbReference>
<dbReference type="GO" id="GO:0140662">
    <property type="term" value="F:ATP-dependent protein folding chaperone"/>
    <property type="evidence" value="ECO:0007669"/>
    <property type="project" value="InterPro"/>
</dbReference>
<dbReference type="Pfam" id="PF13589">
    <property type="entry name" value="HATPase_c_3"/>
    <property type="match status" value="1"/>
</dbReference>
<dbReference type="NCBIfam" id="NF003555">
    <property type="entry name" value="PRK05218.1"/>
    <property type="match status" value="1"/>
</dbReference>
<evidence type="ECO:0000256" key="4">
    <source>
        <dbReference type="ARBA" id="ARBA00023186"/>
    </source>
</evidence>
<dbReference type="GO" id="GO:0016887">
    <property type="term" value="F:ATP hydrolysis activity"/>
    <property type="evidence" value="ECO:0007669"/>
    <property type="project" value="InterPro"/>
</dbReference>
<keyword evidence="3" id="KW-0067">ATP-binding</keyword>
<dbReference type="Proteomes" id="UP000265618">
    <property type="component" value="Unassembled WGS sequence"/>
</dbReference>
<dbReference type="GO" id="GO:0005524">
    <property type="term" value="F:ATP binding"/>
    <property type="evidence" value="ECO:0007669"/>
    <property type="project" value="UniProtKB-KW"/>
</dbReference>
<dbReference type="PANTHER" id="PTHR11528">
    <property type="entry name" value="HEAT SHOCK PROTEIN 90 FAMILY MEMBER"/>
    <property type="match status" value="1"/>
</dbReference>
<dbReference type="InterPro" id="IPR036322">
    <property type="entry name" value="WD40_repeat_dom_sf"/>
</dbReference>
<name>A0A9K3GGD0_9EUKA</name>
<evidence type="ECO:0000256" key="2">
    <source>
        <dbReference type="ARBA" id="ARBA00022741"/>
    </source>
</evidence>
<dbReference type="Gene3D" id="3.30.230.80">
    <property type="match status" value="1"/>
</dbReference>
<evidence type="ECO:0000313" key="7">
    <source>
        <dbReference type="Proteomes" id="UP000265618"/>
    </source>
</evidence>
<dbReference type="OrthoDB" id="28737at2759"/>
<dbReference type="HAMAP" id="MF_00505">
    <property type="entry name" value="HSP90"/>
    <property type="match status" value="1"/>
</dbReference>
<accession>A0A9K3GGD0</accession>
<reference evidence="6 7" key="1">
    <citation type="journal article" date="2018" name="PLoS ONE">
        <title>The draft genome of Kipferlia bialata reveals reductive genome evolution in fornicate parasites.</title>
        <authorList>
            <person name="Tanifuji G."/>
            <person name="Takabayashi S."/>
            <person name="Kume K."/>
            <person name="Takagi M."/>
            <person name="Nakayama T."/>
            <person name="Kamikawa R."/>
            <person name="Inagaki Y."/>
            <person name="Hashimoto T."/>
        </authorList>
    </citation>
    <scope>NUCLEOTIDE SEQUENCE [LARGE SCALE GENOMIC DNA]</scope>
    <source>
        <strain evidence="6">NY0173</strain>
    </source>
</reference>
<sequence length="776" mass="85124">MSESAVETFEFEAQISQLMSLIINTFYSKKEVFLRELISNASDALDKIKYQSLTDESALATTGDMKIQIIPDLENKTLIIRDTGIGMTKADLIQNLGTIAKSGTKQFMQMINEGADLSLIGQFGVGFYSAYLVAHTVDVVSKNNDDGCFLWRSTAGGSFTVEPVEREDMKRGTEIILHMKEDQMSYLEEASIKDLVKKHSQFVGFPIELMTTKEEEEEVPVEEEDVEAEEKKEGEEGDAEEASEEEEEGEEKKPKTTTIKKEVKEFELLNEQTAIWTRPASEVTEEEYAAFYKELTNDWEKHLAVRHFNVEGQVQFRGVLYIPGRAPNDMFESKKKHSGIKLMVRKVFITDELADLVPEWLGFVRGVLDFNDLPLNISRETLQQSKLVKKIRKQVVKQVLTLLSELAEDTEEYNKFYKLFGRNLKLGIHEDSANRDKLAKHLRYHSTKADEEMTSLDDYVTRMPEHQKNIYYLTGCLSNGSGVSVARDGTIRVWGMSRGGTGTCVRTIRIPGRLCCEAVLTPTGEGEGEGVAEAEAATGTRWSSERGGQGVSALLCVCDDECVSIVNLDRGVRVSRWEPEGSSKVRCLEAIPGGGVLVVLSDGSSLSLSVPDLTVLHGPVTLPHSKGVCAVCTPLSVEPHHAKLGAASVAEIVAAAGRDGGVSVSVMSGDTHVFVLPGLFRGWATGCAFHPRCSRLLIACGEDGYLRGVDVKMGQTLFEADLGSACVSLTVRMEGLACVAYVQTERDGVVRVPIVGQTDGGALEAVSPSPSPSSTI</sequence>
<evidence type="ECO:0000256" key="5">
    <source>
        <dbReference type="SAM" id="MobiDB-lite"/>
    </source>
</evidence>
<protein>
    <submittedName>
        <fullName evidence="6">Heat shock protein Hsp90 family protein</fullName>
    </submittedName>
</protein>
<feature type="region of interest" description="Disordered" evidence="5">
    <location>
        <begin position="213"/>
        <end position="257"/>
    </location>
</feature>
<dbReference type="SUPFAM" id="SSF55874">
    <property type="entry name" value="ATPase domain of HSP90 chaperone/DNA topoisomerase II/histidine kinase"/>
    <property type="match status" value="1"/>
</dbReference>
<keyword evidence="7" id="KW-1185">Reference proteome</keyword>
<dbReference type="InterPro" id="IPR015943">
    <property type="entry name" value="WD40/YVTN_repeat-like_dom_sf"/>
</dbReference>
<comment type="similarity">
    <text evidence="1">Belongs to the heat shock protein 90 family.</text>
</comment>
<keyword evidence="6" id="KW-0346">Stress response</keyword>
<dbReference type="Gene3D" id="3.40.50.11260">
    <property type="match status" value="1"/>
</dbReference>